<dbReference type="EMBL" id="JAIVGD010000019">
    <property type="protein sequence ID" value="KAH0750577.1"/>
    <property type="molecule type" value="Genomic_DNA"/>
</dbReference>
<proteinExistence type="predicted"/>
<dbReference type="Pfam" id="PF14244">
    <property type="entry name" value="Retrotran_gag_3"/>
    <property type="match status" value="1"/>
</dbReference>
<comment type="caution">
    <text evidence="3">The sequence shown here is derived from an EMBL/GenBank/DDBJ whole genome shotgun (WGS) entry which is preliminary data.</text>
</comment>
<organism evidence="3 4">
    <name type="scientific">Solanum tuberosum</name>
    <name type="common">Potato</name>
    <dbReference type="NCBI Taxonomy" id="4113"/>
    <lineage>
        <taxon>Eukaryota</taxon>
        <taxon>Viridiplantae</taxon>
        <taxon>Streptophyta</taxon>
        <taxon>Embryophyta</taxon>
        <taxon>Tracheophyta</taxon>
        <taxon>Spermatophyta</taxon>
        <taxon>Magnoliopsida</taxon>
        <taxon>eudicotyledons</taxon>
        <taxon>Gunneridae</taxon>
        <taxon>Pentapetalae</taxon>
        <taxon>asterids</taxon>
        <taxon>lamiids</taxon>
        <taxon>Solanales</taxon>
        <taxon>Solanaceae</taxon>
        <taxon>Solanoideae</taxon>
        <taxon>Solaneae</taxon>
        <taxon>Solanum</taxon>
    </lineage>
</organism>
<evidence type="ECO:0000259" key="2">
    <source>
        <dbReference type="Pfam" id="PF22936"/>
    </source>
</evidence>
<feature type="domain" description="Retrovirus-related Pol polyprotein from transposon TNT 1-94-like beta-barrel" evidence="2">
    <location>
        <begin position="211"/>
        <end position="258"/>
    </location>
</feature>
<evidence type="ECO:0000259" key="1">
    <source>
        <dbReference type="Pfam" id="PF14244"/>
    </source>
</evidence>
<protein>
    <recommendedName>
        <fullName evidence="5">Retrotransposon Copia-like N-terminal domain-containing protein</fullName>
    </recommendedName>
</protein>
<dbReference type="InterPro" id="IPR054722">
    <property type="entry name" value="PolX-like_BBD"/>
</dbReference>
<dbReference type="Proteomes" id="UP000826656">
    <property type="component" value="Unassembled WGS sequence"/>
</dbReference>
<accession>A0ABQ7UNR7</accession>
<reference evidence="3 4" key="1">
    <citation type="journal article" date="2021" name="bioRxiv">
        <title>Chromosome-scale and haplotype-resolved genome assembly of a tetraploid potato cultivar.</title>
        <authorList>
            <person name="Sun H."/>
            <person name="Jiao W.-B."/>
            <person name="Krause K."/>
            <person name="Campoy J.A."/>
            <person name="Goel M."/>
            <person name="Folz-Donahue K."/>
            <person name="Kukat C."/>
            <person name="Huettel B."/>
            <person name="Schneeberger K."/>
        </authorList>
    </citation>
    <scope>NUCLEOTIDE SEQUENCE [LARGE SCALE GENOMIC DNA]</scope>
    <source>
        <strain evidence="3">SolTubOtavaFocal</strain>
        <tissue evidence="3">Leaves</tissue>
    </source>
</reference>
<dbReference type="PANTHER" id="PTHR37610">
    <property type="entry name" value="CCHC-TYPE DOMAIN-CONTAINING PROTEIN"/>
    <property type="match status" value="1"/>
</dbReference>
<sequence length="280" mass="31072">MTQGGNASHMPFQLTSHRLNGENYLEWAQSVKLAINGRGKLGHLTGETKKPEVGDPKMNSWRSENSLVIAWLINSMEPVIDSSALVTMKNGEDKNKRPWCDHCKKYWHTREMCWKIHGKPLNWRKKEVDNRGFQSQNGRALQTPYFDQGQQPSLETPPFTREQLEILHTLLQPPQFRPNAPNSSNPSCSFAETGTVSSAFLSANSYQIDSWIIDSGVSDHMTGSSHFFSTSPCAGNNKIKIVDGSFSAIAGKGTIKLSPSLALHDTLHGNPQGKTPAPMQ</sequence>
<dbReference type="Pfam" id="PF22936">
    <property type="entry name" value="Pol_BBD"/>
    <property type="match status" value="1"/>
</dbReference>
<keyword evidence="4" id="KW-1185">Reference proteome</keyword>
<evidence type="ECO:0008006" key="5">
    <source>
        <dbReference type="Google" id="ProtNLM"/>
    </source>
</evidence>
<gene>
    <name evidence="3" type="ORF">KY290_029809</name>
</gene>
<feature type="domain" description="Retrotransposon Copia-like N-terminal" evidence="1">
    <location>
        <begin position="12"/>
        <end position="52"/>
    </location>
</feature>
<evidence type="ECO:0000313" key="3">
    <source>
        <dbReference type="EMBL" id="KAH0750577.1"/>
    </source>
</evidence>
<dbReference type="InterPro" id="IPR029472">
    <property type="entry name" value="Copia-like_N"/>
</dbReference>
<dbReference type="PANTHER" id="PTHR37610:SF75">
    <property type="entry name" value="RETROTRANSPOSON COPIA-LIKE N-TERMINAL DOMAIN-CONTAINING PROTEIN"/>
    <property type="match status" value="1"/>
</dbReference>
<name>A0ABQ7UNR7_SOLTU</name>
<evidence type="ECO:0000313" key="4">
    <source>
        <dbReference type="Proteomes" id="UP000826656"/>
    </source>
</evidence>